<feature type="domain" description="DUF8042" evidence="1">
    <location>
        <begin position="1"/>
        <end position="111"/>
    </location>
</feature>
<reference evidence="2 3" key="1">
    <citation type="submission" date="2017-10" db="EMBL/GenBank/DDBJ databases">
        <title>Bacillus sp. nov., a halophilic bacterium isolated from a Keqin Lake.</title>
        <authorList>
            <person name="Wang H."/>
        </authorList>
    </citation>
    <scope>NUCLEOTIDE SEQUENCE [LARGE SCALE GENOMIC DNA]</scope>
    <source>
        <strain evidence="2 3">KQ-12</strain>
    </source>
</reference>
<comment type="caution">
    <text evidence="2">The sequence shown here is derived from an EMBL/GenBank/DDBJ whole genome shotgun (WGS) entry which is preliminary data.</text>
</comment>
<keyword evidence="3" id="KW-1185">Reference proteome</keyword>
<evidence type="ECO:0000259" key="1">
    <source>
        <dbReference type="Pfam" id="PF26154"/>
    </source>
</evidence>
<proteinExistence type="predicted"/>
<dbReference type="Proteomes" id="UP000248214">
    <property type="component" value="Unassembled WGS sequence"/>
</dbReference>
<dbReference type="InterPro" id="IPR058355">
    <property type="entry name" value="DUF8042"/>
</dbReference>
<dbReference type="RefSeq" id="WP_110610365.1">
    <property type="nucleotide sequence ID" value="NZ_PDOD01000003.1"/>
</dbReference>
<name>A0A323TGX8_9BACI</name>
<evidence type="ECO:0000313" key="2">
    <source>
        <dbReference type="EMBL" id="PYZ92817.1"/>
    </source>
</evidence>
<accession>A0A323TGX8</accession>
<sequence length="114" mass="13658">MKNYQDLLTEVESAIQYVSECYIKDDHDIGDRLLKSVMLGLIPYNEENLTIQSIMHHDRDAMNHLTKFQEAVRWAVNVDEVFPDEQQRMRFIHETLLPRKQKWKAIIDKYLITH</sequence>
<evidence type="ECO:0000313" key="3">
    <source>
        <dbReference type="Proteomes" id="UP000248214"/>
    </source>
</evidence>
<dbReference type="AlphaFoldDB" id="A0A323TGX8"/>
<gene>
    <name evidence="2" type="ORF">CR194_14300</name>
</gene>
<dbReference type="OrthoDB" id="2966397at2"/>
<dbReference type="Pfam" id="PF26154">
    <property type="entry name" value="DUF8042"/>
    <property type="match status" value="1"/>
</dbReference>
<dbReference type="EMBL" id="PDOD01000003">
    <property type="protein sequence ID" value="PYZ92817.1"/>
    <property type="molecule type" value="Genomic_DNA"/>
</dbReference>
<organism evidence="2 3">
    <name type="scientific">Salipaludibacillus keqinensis</name>
    <dbReference type="NCBI Taxonomy" id="2045207"/>
    <lineage>
        <taxon>Bacteria</taxon>
        <taxon>Bacillati</taxon>
        <taxon>Bacillota</taxon>
        <taxon>Bacilli</taxon>
        <taxon>Bacillales</taxon>
        <taxon>Bacillaceae</taxon>
    </lineage>
</organism>
<protein>
    <recommendedName>
        <fullName evidence="1">DUF8042 domain-containing protein</fullName>
    </recommendedName>
</protein>